<reference evidence="3" key="2">
    <citation type="submission" date="2025-08" db="UniProtKB">
        <authorList>
            <consortium name="RefSeq"/>
        </authorList>
    </citation>
    <scope>IDENTIFICATION</scope>
    <source>
        <strain evidence="3">S238N-H82</strain>
        <tissue evidence="3">Testes</tissue>
    </source>
</reference>
<sequence length="321" mass="34647">MPGRKEACWTRILSARTSGIALRKVKVGARQEKWPQIEFQRIAHASRVMNTPTYDKMYMNSMGHMGPPPPPQGAMLYPTPAQDETSRWNYVPIYYYYNDKGQAMMYPPISTQPSYVPRPNAYGSPMMPSAYYSASSAYTTAGAVYKPAPMVPTPTGSTGPPTGYPTPNPTPTPTPTATPTPSLNPAPAPSPYASPGNAMTGFAPTHQPSYQHMQPTMHSYPSAAHLYGQQVVHNTTVVQQPQRTVYVVPSQQKSGTQAWGGGPTYRSSYKQPPAPNADFGTGMIAGAAAGVMAGALLGATSRPPRHPGYHGYRSHPPGPHW</sequence>
<gene>
    <name evidence="3" type="primary">LOC118427597</name>
</gene>
<evidence type="ECO:0000313" key="3">
    <source>
        <dbReference type="RefSeq" id="XP_035693350.1"/>
    </source>
</evidence>
<reference evidence="2" key="1">
    <citation type="journal article" date="2020" name="Nat. Ecol. Evol.">
        <title>Deeply conserved synteny resolves early events in vertebrate evolution.</title>
        <authorList>
            <person name="Simakov O."/>
            <person name="Marletaz F."/>
            <person name="Yue J.X."/>
            <person name="O'Connell B."/>
            <person name="Jenkins J."/>
            <person name="Brandt A."/>
            <person name="Calef R."/>
            <person name="Tung C.H."/>
            <person name="Huang T.K."/>
            <person name="Schmutz J."/>
            <person name="Satoh N."/>
            <person name="Yu J.K."/>
            <person name="Putnam N.H."/>
            <person name="Green R.E."/>
            <person name="Rokhsar D.S."/>
        </authorList>
    </citation>
    <scope>NUCLEOTIDE SEQUENCE [LARGE SCALE GENOMIC DNA]</scope>
    <source>
        <strain evidence="2">S238N-H82</strain>
    </source>
</reference>
<dbReference type="AlphaFoldDB" id="A0A9J7N844"/>
<feature type="region of interest" description="Disordered" evidence="1">
    <location>
        <begin position="302"/>
        <end position="321"/>
    </location>
</feature>
<accession>A0A9J7N844</accession>
<protein>
    <submittedName>
        <fullName evidence="3">Leucine-rich repeat extensin-like protein 5 isoform X8</fullName>
    </submittedName>
</protein>
<name>A0A9J7N844_BRAFL</name>
<feature type="region of interest" description="Disordered" evidence="1">
    <location>
        <begin position="152"/>
        <end position="214"/>
    </location>
</feature>
<organism evidence="2 3">
    <name type="scientific">Branchiostoma floridae</name>
    <name type="common">Florida lancelet</name>
    <name type="synonym">Amphioxus</name>
    <dbReference type="NCBI Taxonomy" id="7739"/>
    <lineage>
        <taxon>Eukaryota</taxon>
        <taxon>Metazoa</taxon>
        <taxon>Chordata</taxon>
        <taxon>Cephalochordata</taxon>
        <taxon>Leptocardii</taxon>
        <taxon>Amphioxiformes</taxon>
        <taxon>Branchiostomatidae</taxon>
        <taxon>Branchiostoma</taxon>
    </lineage>
</organism>
<dbReference type="Proteomes" id="UP000001554">
    <property type="component" value="Chromosome 12"/>
</dbReference>
<dbReference type="RefSeq" id="XP_035693350.1">
    <property type="nucleotide sequence ID" value="XM_035837457.1"/>
</dbReference>
<dbReference type="GeneID" id="118427597"/>
<evidence type="ECO:0000256" key="1">
    <source>
        <dbReference type="SAM" id="MobiDB-lite"/>
    </source>
</evidence>
<evidence type="ECO:0000313" key="2">
    <source>
        <dbReference type="Proteomes" id="UP000001554"/>
    </source>
</evidence>
<proteinExistence type="predicted"/>
<keyword evidence="2" id="KW-1185">Reference proteome</keyword>
<feature type="region of interest" description="Disordered" evidence="1">
    <location>
        <begin position="253"/>
        <end position="273"/>
    </location>
</feature>
<feature type="compositionally biased region" description="Pro residues" evidence="1">
    <location>
        <begin position="162"/>
        <end position="192"/>
    </location>
</feature>
<dbReference type="OrthoDB" id="10054292at2759"/>